<keyword evidence="1" id="KW-0175">Coiled coil</keyword>
<dbReference type="PATRIC" id="fig|391623.17.peg.58"/>
<dbReference type="EMBL" id="CP002372">
    <property type="protein sequence ID" value="ADT83036.1"/>
    <property type="molecule type" value="Genomic_DNA"/>
</dbReference>
<evidence type="ECO:0000256" key="2">
    <source>
        <dbReference type="SAM" id="Phobius"/>
    </source>
</evidence>
<proteinExistence type="predicted"/>
<dbReference type="Proteomes" id="UP000007478">
    <property type="component" value="Chromosome"/>
</dbReference>
<dbReference type="eggNOG" id="arCOG10097">
    <property type="taxonomic scope" value="Archaea"/>
</dbReference>
<feature type="transmembrane region" description="Helical" evidence="2">
    <location>
        <begin position="33"/>
        <end position="52"/>
    </location>
</feature>
<dbReference type="KEGG" id="tba:TERMP_00058"/>
<feature type="coiled-coil region" evidence="1">
    <location>
        <begin position="82"/>
        <end position="142"/>
    </location>
</feature>
<accession>F0LH74</accession>
<keyword evidence="2" id="KW-0472">Membrane</keyword>
<keyword evidence="4" id="KW-1185">Reference proteome</keyword>
<protein>
    <submittedName>
        <fullName evidence="3">Uncharacterized protein</fullName>
    </submittedName>
</protein>
<keyword evidence="2" id="KW-1133">Transmembrane helix</keyword>
<evidence type="ECO:0000256" key="1">
    <source>
        <dbReference type="SAM" id="Coils"/>
    </source>
</evidence>
<keyword evidence="2" id="KW-0812">Transmembrane</keyword>
<reference evidence="3 4" key="1">
    <citation type="journal article" date="2011" name="J. Bacteriol.">
        <title>Complete genome sequence of the hyperthermophilic, piezophilic, heterotrophic, and carboxydotrophic archaeon Thermococcus barophilus MP.</title>
        <authorList>
            <person name="Vannier P."/>
            <person name="Marteinsson V.T."/>
            <person name="Fridjonsson O.H."/>
            <person name="Oger P."/>
            <person name="Jebbar M."/>
        </authorList>
    </citation>
    <scope>NUCLEOTIDE SEQUENCE [LARGE SCALE GENOMIC DNA]</scope>
    <source>
        <strain evidence="4">DSM 11836 / MP</strain>
    </source>
</reference>
<evidence type="ECO:0000313" key="3">
    <source>
        <dbReference type="EMBL" id="ADT83036.1"/>
    </source>
</evidence>
<organism evidence="3 4">
    <name type="scientific">Thermococcus barophilus (strain DSM 11836 / MP)</name>
    <dbReference type="NCBI Taxonomy" id="391623"/>
    <lineage>
        <taxon>Archaea</taxon>
        <taxon>Methanobacteriati</taxon>
        <taxon>Methanobacteriota</taxon>
        <taxon>Thermococci</taxon>
        <taxon>Thermococcales</taxon>
        <taxon>Thermococcaceae</taxon>
        <taxon>Thermococcus</taxon>
    </lineage>
</organism>
<evidence type="ECO:0000313" key="4">
    <source>
        <dbReference type="Proteomes" id="UP000007478"/>
    </source>
</evidence>
<name>F0LH74_THEBM</name>
<gene>
    <name evidence="3" type="ordered locus">TERMP_00058</name>
</gene>
<dbReference type="AlphaFoldDB" id="F0LH74"/>
<sequence length="501" mass="58411">MFFALLRNWKSIYSTFGYGISDELVWGGRMRKWVVLGVVVLLVFSSFGFVFAEQFQEVKDLQVKTEKCEGCSCQDFDVDKALSEVNAKIENLTKVINQEEAELQKLYAELNRTKSIETLEKIVKLEDKVQNIKHDLKAFERQKLSLELVKKYTRKTPYGLQVLYYKLPREDVLVKQYIEKVHPVREDVDLDWFIAFYRQAGELTFDEYIETDMKLRETLKAVKAGNATIEDALKLIQQRKEIWDRIYGYLEEKTKLETIKRLKELGKQQTIMKTIGIQPLGIDNIIYYSELGTRYVCSQVSIGGVLYCGGDNPLKDTLPPYYISPVEYRDLEPIAVWVGVYASDTPNSDYYLGQFCVYTFKKESELHYYWERARNYDVRAKSIQIKYFYDGIAYNPKTSEEQVANLIWQFECNANGCWLTSYRPHLPNPDNPYYIPNDNYRLYVYWRVLSSNCCKSGSSHDNPYGCLWANGHCGGCFAPDDSASQYFPHVDRPYQVDIPQS</sequence>
<dbReference type="HOGENOM" id="CLU_573213_0_0_2"/>